<protein>
    <submittedName>
        <fullName evidence="1">Uncharacterized protein</fullName>
    </submittedName>
</protein>
<dbReference type="EMBL" id="JAGKHQ010000004">
    <property type="protein sequence ID" value="KAG7518062.1"/>
    <property type="molecule type" value="Genomic_DNA"/>
</dbReference>
<name>A0AAV6SLY5_SOLSE</name>
<proteinExistence type="predicted"/>
<comment type="caution">
    <text evidence="1">The sequence shown here is derived from an EMBL/GenBank/DDBJ whole genome shotgun (WGS) entry which is preliminary data.</text>
</comment>
<gene>
    <name evidence="1" type="ORF">JOB18_023615</name>
</gene>
<evidence type="ECO:0000313" key="2">
    <source>
        <dbReference type="Proteomes" id="UP000693946"/>
    </source>
</evidence>
<reference evidence="1 2" key="1">
    <citation type="journal article" date="2021" name="Sci. Rep.">
        <title>Chromosome anchoring in Senegalese sole (Solea senegalensis) reveals sex-associated markers and genome rearrangements in flatfish.</title>
        <authorList>
            <person name="Guerrero-Cozar I."/>
            <person name="Gomez-Garrido J."/>
            <person name="Berbel C."/>
            <person name="Martinez-Blanch J.F."/>
            <person name="Alioto T."/>
            <person name="Claros M.G."/>
            <person name="Gagnaire P.A."/>
            <person name="Manchado M."/>
        </authorList>
    </citation>
    <scope>NUCLEOTIDE SEQUENCE [LARGE SCALE GENOMIC DNA]</scope>
    <source>
        <strain evidence="1">Sse05_10M</strain>
    </source>
</reference>
<accession>A0AAV6SLY5</accession>
<dbReference type="AlphaFoldDB" id="A0AAV6SLY5"/>
<evidence type="ECO:0000313" key="1">
    <source>
        <dbReference type="EMBL" id="KAG7518062.1"/>
    </source>
</evidence>
<organism evidence="1 2">
    <name type="scientific">Solea senegalensis</name>
    <name type="common">Senegalese sole</name>
    <dbReference type="NCBI Taxonomy" id="28829"/>
    <lineage>
        <taxon>Eukaryota</taxon>
        <taxon>Metazoa</taxon>
        <taxon>Chordata</taxon>
        <taxon>Craniata</taxon>
        <taxon>Vertebrata</taxon>
        <taxon>Euteleostomi</taxon>
        <taxon>Actinopterygii</taxon>
        <taxon>Neopterygii</taxon>
        <taxon>Teleostei</taxon>
        <taxon>Neoteleostei</taxon>
        <taxon>Acanthomorphata</taxon>
        <taxon>Carangaria</taxon>
        <taxon>Pleuronectiformes</taxon>
        <taxon>Pleuronectoidei</taxon>
        <taxon>Soleidae</taxon>
        <taxon>Solea</taxon>
    </lineage>
</organism>
<sequence>MEFKSILSLQVLNIGDEEPAPITIATFLAVLVDVEMVSRPHILNGDGAEIPGAYRQQQAFAPHNNTIPLDAEIFSSRDSNSSYHSSMDPLSWIILILRTD</sequence>
<dbReference type="Proteomes" id="UP000693946">
    <property type="component" value="Linkage Group LG12"/>
</dbReference>
<keyword evidence="2" id="KW-1185">Reference proteome</keyword>